<organism evidence="2 3">
    <name type="scientific">Candidatus Accumulibacter cognatus</name>
    <dbReference type="NCBI Taxonomy" id="2954383"/>
    <lineage>
        <taxon>Bacteria</taxon>
        <taxon>Pseudomonadati</taxon>
        <taxon>Pseudomonadota</taxon>
        <taxon>Betaproteobacteria</taxon>
        <taxon>Candidatus Accumulibacter</taxon>
    </lineage>
</organism>
<keyword evidence="3" id="KW-1185">Reference proteome</keyword>
<feature type="region of interest" description="Disordered" evidence="1">
    <location>
        <begin position="1"/>
        <end position="70"/>
    </location>
</feature>
<dbReference type="Proteomes" id="UP000021315">
    <property type="component" value="Unassembled WGS sequence"/>
</dbReference>
<reference evidence="2" key="1">
    <citation type="submission" date="2014-02" db="EMBL/GenBank/DDBJ databases">
        <title>Expanding our view of genomic diversity in Candidatus Accumulibacter clades.</title>
        <authorList>
            <person name="Skennerton C.T."/>
            <person name="Barr J.J."/>
            <person name="Slater F.R."/>
            <person name="Bond P.L."/>
            <person name="Tyson G.W."/>
        </authorList>
    </citation>
    <scope>NUCLEOTIDE SEQUENCE [LARGE SCALE GENOMIC DNA]</scope>
</reference>
<proteinExistence type="predicted"/>
<sequence>MSVSSIGSSSSNLSYSPAVKAQAEAVEAQQAGRDVGNDVDTDDGGAAVKEPAPTVNLNGQTVGTRINTSA</sequence>
<feature type="compositionally biased region" description="Low complexity" evidence="1">
    <location>
        <begin position="1"/>
        <end position="31"/>
    </location>
</feature>
<name>A0A080M5D4_9PROT</name>
<dbReference type="RefSeq" id="WP_034951456.1">
    <property type="nucleotide sequence ID" value="NZ_JDST02000077.1"/>
</dbReference>
<evidence type="ECO:0000256" key="1">
    <source>
        <dbReference type="SAM" id="MobiDB-lite"/>
    </source>
</evidence>
<protein>
    <submittedName>
        <fullName evidence="2">Uncharacterized protein</fullName>
    </submittedName>
</protein>
<evidence type="ECO:0000313" key="2">
    <source>
        <dbReference type="EMBL" id="KFB75690.1"/>
    </source>
</evidence>
<accession>A0A080M5D4</accession>
<gene>
    <name evidence="2" type="ORF">AW06_003231</name>
</gene>
<comment type="caution">
    <text evidence="2">The sequence shown here is derived from an EMBL/GenBank/DDBJ whole genome shotgun (WGS) entry which is preliminary data.</text>
</comment>
<evidence type="ECO:0000313" key="3">
    <source>
        <dbReference type="Proteomes" id="UP000021315"/>
    </source>
</evidence>
<feature type="compositionally biased region" description="Polar residues" evidence="1">
    <location>
        <begin position="55"/>
        <end position="70"/>
    </location>
</feature>
<dbReference type="EMBL" id="JDST02000077">
    <property type="protein sequence ID" value="KFB75690.1"/>
    <property type="molecule type" value="Genomic_DNA"/>
</dbReference>
<dbReference type="AlphaFoldDB" id="A0A080M5D4"/>